<dbReference type="EMBL" id="PGUY01000034">
    <property type="protein sequence ID" value="PLT29757.1"/>
    <property type="molecule type" value="Genomic_DNA"/>
</dbReference>
<name>A0A2N5M5Y1_9BACI</name>
<keyword evidence="1" id="KW-0812">Transmembrane</keyword>
<evidence type="ECO:0000256" key="2">
    <source>
        <dbReference type="SAM" id="SignalP"/>
    </source>
</evidence>
<dbReference type="AlphaFoldDB" id="A0A2N5M5Y1"/>
<keyword evidence="1" id="KW-0472">Membrane</keyword>
<feature type="chain" id="PRO_5038708600" evidence="2">
    <location>
        <begin position="22"/>
        <end position="147"/>
    </location>
</feature>
<protein>
    <submittedName>
        <fullName evidence="3">Preprotein translocase subunit Tim44</fullName>
    </submittedName>
</protein>
<reference evidence="3 4" key="1">
    <citation type="submission" date="2017-11" db="EMBL/GenBank/DDBJ databases">
        <title>Comparitive Functional Genomics of Dry Heat Resistant strains isolated from the Viking Spacecraft.</title>
        <authorList>
            <person name="Seuylemezian A."/>
            <person name="Cooper K."/>
            <person name="Vaishampayan P."/>
        </authorList>
    </citation>
    <scope>NUCLEOTIDE SEQUENCE [LARGE SCALE GENOMIC DNA]</scope>
    <source>
        <strain evidence="3 4">V1-29</strain>
    </source>
</reference>
<dbReference type="Proteomes" id="UP000234748">
    <property type="component" value="Unassembled WGS sequence"/>
</dbReference>
<feature type="transmembrane region" description="Helical" evidence="1">
    <location>
        <begin position="109"/>
        <end position="130"/>
    </location>
</feature>
<comment type="caution">
    <text evidence="3">The sequence shown here is derived from an EMBL/GenBank/DDBJ whole genome shotgun (WGS) entry which is preliminary data.</text>
</comment>
<dbReference type="OrthoDB" id="2990597at2"/>
<organism evidence="3 4">
    <name type="scientific">Peribacillus deserti</name>
    <dbReference type="NCBI Taxonomy" id="673318"/>
    <lineage>
        <taxon>Bacteria</taxon>
        <taxon>Bacillati</taxon>
        <taxon>Bacillota</taxon>
        <taxon>Bacilli</taxon>
        <taxon>Bacillales</taxon>
        <taxon>Bacillaceae</taxon>
        <taxon>Peribacillus</taxon>
    </lineage>
</organism>
<accession>A0A2N5M5Y1</accession>
<evidence type="ECO:0000313" key="3">
    <source>
        <dbReference type="EMBL" id="PLT29757.1"/>
    </source>
</evidence>
<sequence length="147" mass="16212">MKKIIAAVISAALMFSPAANVVFHDQAHTVEAKGYKSGKRSFNTNQNTQTNNTSFFQNKKQNSVSNSKPATTQKGGFAKGGFMKGLMVGGLAGLLFGSIFANMGMMGSLLGLMINVLAIYFVISLIRTFYVNYRNKKRREEQAQWRN</sequence>
<keyword evidence="4" id="KW-1185">Reference proteome</keyword>
<dbReference type="RefSeq" id="WP_101642148.1">
    <property type="nucleotide sequence ID" value="NZ_PGUY01000034.1"/>
</dbReference>
<dbReference type="PANTHER" id="PTHR41542">
    <property type="entry name" value="BLL5807 PROTEIN"/>
    <property type="match status" value="1"/>
</dbReference>
<gene>
    <name evidence="3" type="ORF">CUU66_11250</name>
</gene>
<evidence type="ECO:0000313" key="4">
    <source>
        <dbReference type="Proteomes" id="UP000234748"/>
    </source>
</evidence>
<keyword evidence="2" id="KW-0732">Signal</keyword>
<feature type="signal peptide" evidence="2">
    <location>
        <begin position="1"/>
        <end position="21"/>
    </location>
</feature>
<dbReference type="PANTHER" id="PTHR41542:SF1">
    <property type="entry name" value="BLL5807 PROTEIN"/>
    <property type="match status" value="1"/>
</dbReference>
<feature type="transmembrane region" description="Helical" evidence="1">
    <location>
        <begin position="82"/>
        <end position="102"/>
    </location>
</feature>
<proteinExistence type="predicted"/>
<keyword evidence="1" id="KW-1133">Transmembrane helix</keyword>
<evidence type="ECO:0000256" key="1">
    <source>
        <dbReference type="SAM" id="Phobius"/>
    </source>
</evidence>